<comment type="caution">
    <text evidence="10">The sequence shown here is derived from an EMBL/GenBank/DDBJ whole genome shotgun (WGS) entry which is preliminary data.</text>
</comment>
<keyword evidence="6" id="KW-0732">Signal</keyword>
<keyword evidence="4 5" id="KW-0175">Coiled coil</keyword>
<feature type="domain" description="CusB-like beta-barrel" evidence="8">
    <location>
        <begin position="228"/>
        <end position="301"/>
    </location>
</feature>
<dbReference type="PANTHER" id="PTHR30469:SF33">
    <property type="entry name" value="SLR1207 PROTEIN"/>
    <property type="match status" value="1"/>
</dbReference>
<feature type="signal peptide" evidence="6">
    <location>
        <begin position="1"/>
        <end position="27"/>
    </location>
</feature>
<comment type="similarity">
    <text evidence="2">Belongs to the membrane fusion protein (MFP) (TC 8.A.1) family.</text>
</comment>
<sequence length="390" mass="41174">MQQARKLSSWQKLGLPAALVAALVAGACHYIGGNDDAGLKTVTVTRGDLQKSITAVGSIEPTDYVDVGTQVGGRVMKIHVEIGDRVTKGDLLAEIDPTVYESTVRKDRATLENLKAQLDQQLAESVLADTELKRNQEMRAADAISQTTVDQADAQAKVAAATVAATRAQIKAAEATLAGDLANLGYTKIYAPLDGTVASQTTLEGQTVNASQSAPVIVQVANMDVMTVWAQVAEADVSRIAVDMPATFTTLGMPEKKWRGKVRAVYPTPVVENDVVLYNVLIDVDNREGQLLPQMTVQVFFTLGEAKDVPLAPINALQAQREAGVDAYKAKVLTDNGVVERDVKVGLTNRSMAQIVSGLLPGDQLVVAAVVPPAGGAAQGGPGRQMGPRL</sequence>
<name>A0ABV8T0H6_9GAMM</name>
<dbReference type="EMBL" id="JBHSDU010000014">
    <property type="protein sequence ID" value="MFC4312857.1"/>
    <property type="molecule type" value="Genomic_DNA"/>
</dbReference>
<feature type="domain" description="Multidrug resistance protein MdtA-like barrel-sandwich hybrid" evidence="7">
    <location>
        <begin position="65"/>
        <end position="218"/>
    </location>
</feature>
<keyword evidence="11" id="KW-1185">Reference proteome</keyword>
<protein>
    <submittedName>
        <fullName evidence="10">Efflux RND transporter periplasmic adaptor subunit</fullName>
    </submittedName>
</protein>
<dbReference type="Proteomes" id="UP001595904">
    <property type="component" value="Unassembled WGS sequence"/>
</dbReference>
<dbReference type="Gene3D" id="2.40.50.100">
    <property type="match status" value="1"/>
</dbReference>
<dbReference type="NCBIfam" id="TIGR01730">
    <property type="entry name" value="RND_mfp"/>
    <property type="match status" value="1"/>
</dbReference>
<organism evidence="10 11">
    <name type="scientific">Steroidobacter flavus</name>
    <dbReference type="NCBI Taxonomy" id="1842136"/>
    <lineage>
        <taxon>Bacteria</taxon>
        <taxon>Pseudomonadati</taxon>
        <taxon>Pseudomonadota</taxon>
        <taxon>Gammaproteobacteria</taxon>
        <taxon>Steroidobacterales</taxon>
        <taxon>Steroidobacteraceae</taxon>
        <taxon>Steroidobacter</taxon>
    </lineage>
</organism>
<evidence type="ECO:0000256" key="3">
    <source>
        <dbReference type="ARBA" id="ARBA00022448"/>
    </source>
</evidence>
<dbReference type="Pfam" id="PF25917">
    <property type="entry name" value="BSH_RND"/>
    <property type="match status" value="1"/>
</dbReference>
<evidence type="ECO:0000259" key="7">
    <source>
        <dbReference type="Pfam" id="PF25917"/>
    </source>
</evidence>
<dbReference type="InterPro" id="IPR006143">
    <property type="entry name" value="RND_pump_MFP"/>
</dbReference>
<feature type="domain" description="Multidrug resistance protein MdtA-like C-terminal permuted SH3" evidence="9">
    <location>
        <begin position="311"/>
        <end position="367"/>
    </location>
</feature>
<dbReference type="InterPro" id="IPR030190">
    <property type="entry name" value="MacA_alpha-hairpin_sf"/>
</dbReference>
<evidence type="ECO:0000313" key="11">
    <source>
        <dbReference type="Proteomes" id="UP001595904"/>
    </source>
</evidence>
<dbReference type="InterPro" id="IPR058627">
    <property type="entry name" value="MdtA-like_C"/>
</dbReference>
<comment type="subcellular location">
    <subcellularLocation>
        <location evidence="1">Cell envelope</location>
    </subcellularLocation>
</comment>
<dbReference type="Pfam" id="PF25954">
    <property type="entry name" value="Beta-barrel_RND_2"/>
    <property type="match status" value="1"/>
</dbReference>
<dbReference type="InterPro" id="IPR058625">
    <property type="entry name" value="MdtA-like_BSH"/>
</dbReference>
<dbReference type="PROSITE" id="PS51257">
    <property type="entry name" value="PROKAR_LIPOPROTEIN"/>
    <property type="match status" value="1"/>
</dbReference>
<reference evidence="11" key="1">
    <citation type="journal article" date="2019" name="Int. J. Syst. Evol. Microbiol.">
        <title>The Global Catalogue of Microorganisms (GCM) 10K type strain sequencing project: providing services to taxonomists for standard genome sequencing and annotation.</title>
        <authorList>
            <consortium name="The Broad Institute Genomics Platform"/>
            <consortium name="The Broad Institute Genome Sequencing Center for Infectious Disease"/>
            <person name="Wu L."/>
            <person name="Ma J."/>
        </authorList>
    </citation>
    <scope>NUCLEOTIDE SEQUENCE [LARGE SCALE GENOMIC DNA]</scope>
    <source>
        <strain evidence="11">CGMCC 1.10759</strain>
    </source>
</reference>
<dbReference type="Gene3D" id="2.40.30.170">
    <property type="match status" value="1"/>
</dbReference>
<evidence type="ECO:0000256" key="1">
    <source>
        <dbReference type="ARBA" id="ARBA00004196"/>
    </source>
</evidence>
<feature type="chain" id="PRO_5045456208" evidence="6">
    <location>
        <begin position="28"/>
        <end position="390"/>
    </location>
</feature>
<dbReference type="RefSeq" id="WP_380602608.1">
    <property type="nucleotide sequence ID" value="NZ_JBHSDU010000014.1"/>
</dbReference>
<proteinExistence type="inferred from homology"/>
<evidence type="ECO:0000256" key="2">
    <source>
        <dbReference type="ARBA" id="ARBA00009477"/>
    </source>
</evidence>
<evidence type="ECO:0000259" key="8">
    <source>
        <dbReference type="Pfam" id="PF25954"/>
    </source>
</evidence>
<dbReference type="Pfam" id="PF25967">
    <property type="entry name" value="RND-MFP_C"/>
    <property type="match status" value="1"/>
</dbReference>
<dbReference type="Gene3D" id="6.10.140.1990">
    <property type="match status" value="1"/>
</dbReference>
<evidence type="ECO:0000256" key="5">
    <source>
        <dbReference type="SAM" id="Coils"/>
    </source>
</evidence>
<dbReference type="SUPFAM" id="SSF111369">
    <property type="entry name" value="HlyD-like secretion proteins"/>
    <property type="match status" value="1"/>
</dbReference>
<dbReference type="PANTHER" id="PTHR30469">
    <property type="entry name" value="MULTIDRUG RESISTANCE PROTEIN MDTA"/>
    <property type="match status" value="1"/>
</dbReference>
<evidence type="ECO:0000256" key="4">
    <source>
        <dbReference type="ARBA" id="ARBA00023054"/>
    </source>
</evidence>
<accession>A0ABV8T0H6</accession>
<feature type="coiled-coil region" evidence="5">
    <location>
        <begin position="104"/>
        <end position="131"/>
    </location>
</feature>
<gene>
    <name evidence="10" type="ORF">ACFPN2_27485</name>
</gene>
<dbReference type="Gene3D" id="6.20.50.140">
    <property type="match status" value="1"/>
</dbReference>
<evidence type="ECO:0000256" key="6">
    <source>
        <dbReference type="SAM" id="SignalP"/>
    </source>
</evidence>
<keyword evidence="3" id="KW-0813">Transport</keyword>
<evidence type="ECO:0000259" key="9">
    <source>
        <dbReference type="Pfam" id="PF25967"/>
    </source>
</evidence>
<dbReference type="InterPro" id="IPR058792">
    <property type="entry name" value="Beta-barrel_RND_2"/>
</dbReference>
<evidence type="ECO:0000313" key="10">
    <source>
        <dbReference type="EMBL" id="MFC4312857.1"/>
    </source>
</evidence>